<sequence length="264" mass="30161">MEENKTSELRILFAEDNEVNRFYLRSLFEQHFKGMLILEAKNGREAVEIYEAYRPNLVLLDLNMPIMGGNEAAVTIKQLAETNGDKPRIIALTGNSLNVDDGAHNQEAIDDYIIKPFTAEALLTLLSPVIVDGKNIEESTDNLEITIEGDILHDKRHFNYEELERSLANDRQLINEVLTYVLNSLDTFLPRFRNLITEGNQEQIQKLAHELRGTALNARLPLLSEYALLLENQASFDEDFLLEHLKRIDEEIKDVKPLLAAMLD</sequence>
<name>A0ABV6HLI1_9SPHI</name>
<gene>
    <name evidence="5" type="ORF">ACFFI0_15520</name>
</gene>
<evidence type="ECO:0000256" key="2">
    <source>
        <dbReference type="PROSITE-ProRule" id="PRU00169"/>
    </source>
</evidence>
<dbReference type="PROSITE" id="PS50894">
    <property type="entry name" value="HPT"/>
    <property type="match status" value="1"/>
</dbReference>
<dbReference type="SMART" id="SM00448">
    <property type="entry name" value="REC"/>
    <property type="match status" value="1"/>
</dbReference>
<dbReference type="PROSITE" id="PS50110">
    <property type="entry name" value="RESPONSE_REGULATORY"/>
    <property type="match status" value="1"/>
</dbReference>
<dbReference type="CDD" id="cd17546">
    <property type="entry name" value="REC_hyHK_CKI1_RcsC-like"/>
    <property type="match status" value="1"/>
</dbReference>
<keyword evidence="2" id="KW-0597">Phosphoprotein</keyword>
<evidence type="ECO:0000259" key="4">
    <source>
        <dbReference type="PROSITE" id="PS50894"/>
    </source>
</evidence>
<comment type="caution">
    <text evidence="5">The sequence shown here is derived from an EMBL/GenBank/DDBJ whole genome shotgun (WGS) entry which is preliminary data.</text>
</comment>
<dbReference type="PANTHER" id="PTHR43228:SF1">
    <property type="entry name" value="TWO-COMPONENT RESPONSE REGULATOR ARR22"/>
    <property type="match status" value="1"/>
</dbReference>
<evidence type="ECO:0000313" key="5">
    <source>
        <dbReference type="EMBL" id="MFC0319731.1"/>
    </source>
</evidence>
<reference evidence="5 6" key="1">
    <citation type="submission" date="2024-09" db="EMBL/GenBank/DDBJ databases">
        <authorList>
            <person name="Sun Q."/>
            <person name="Mori K."/>
        </authorList>
    </citation>
    <scope>NUCLEOTIDE SEQUENCE [LARGE SCALE GENOMIC DNA]</scope>
    <source>
        <strain evidence="5 6">CCM 7765</strain>
    </source>
</reference>
<organism evidence="5 6">
    <name type="scientific">Olivibacter oleidegradans</name>
    <dbReference type="NCBI Taxonomy" id="760123"/>
    <lineage>
        <taxon>Bacteria</taxon>
        <taxon>Pseudomonadati</taxon>
        <taxon>Bacteroidota</taxon>
        <taxon>Sphingobacteriia</taxon>
        <taxon>Sphingobacteriales</taxon>
        <taxon>Sphingobacteriaceae</taxon>
        <taxon>Olivibacter</taxon>
    </lineage>
</organism>
<dbReference type="RefSeq" id="WP_130855742.1">
    <property type="nucleotide sequence ID" value="NZ_JBHLWO010000002.1"/>
</dbReference>
<feature type="modified residue" description="Phosphohistidine" evidence="1">
    <location>
        <position position="209"/>
    </location>
</feature>
<dbReference type="InterPro" id="IPR008207">
    <property type="entry name" value="Sig_transdc_His_kin_Hpt_dom"/>
</dbReference>
<evidence type="ECO:0000313" key="6">
    <source>
        <dbReference type="Proteomes" id="UP001589774"/>
    </source>
</evidence>
<evidence type="ECO:0000256" key="1">
    <source>
        <dbReference type="PROSITE-ProRule" id="PRU00110"/>
    </source>
</evidence>
<keyword evidence="6" id="KW-1185">Reference proteome</keyword>
<dbReference type="Gene3D" id="1.20.120.160">
    <property type="entry name" value="HPT domain"/>
    <property type="match status" value="1"/>
</dbReference>
<dbReference type="SUPFAM" id="SSF52172">
    <property type="entry name" value="CheY-like"/>
    <property type="match status" value="1"/>
</dbReference>
<dbReference type="InterPro" id="IPR001789">
    <property type="entry name" value="Sig_transdc_resp-reg_receiver"/>
</dbReference>
<dbReference type="SUPFAM" id="SSF47226">
    <property type="entry name" value="Histidine-containing phosphotransfer domain, HPT domain"/>
    <property type="match status" value="1"/>
</dbReference>
<dbReference type="Gene3D" id="3.40.50.2300">
    <property type="match status" value="1"/>
</dbReference>
<feature type="modified residue" description="4-aspartylphosphate" evidence="2">
    <location>
        <position position="61"/>
    </location>
</feature>
<feature type="domain" description="HPt" evidence="4">
    <location>
        <begin position="170"/>
        <end position="262"/>
    </location>
</feature>
<proteinExistence type="predicted"/>
<dbReference type="InterPro" id="IPR052048">
    <property type="entry name" value="ST_Response_Regulator"/>
</dbReference>
<dbReference type="Proteomes" id="UP001589774">
    <property type="component" value="Unassembled WGS sequence"/>
</dbReference>
<dbReference type="EMBL" id="JBHLWO010000002">
    <property type="protein sequence ID" value="MFC0319731.1"/>
    <property type="molecule type" value="Genomic_DNA"/>
</dbReference>
<evidence type="ECO:0000259" key="3">
    <source>
        <dbReference type="PROSITE" id="PS50110"/>
    </source>
</evidence>
<dbReference type="InterPro" id="IPR011006">
    <property type="entry name" value="CheY-like_superfamily"/>
</dbReference>
<dbReference type="InterPro" id="IPR036641">
    <property type="entry name" value="HPT_dom_sf"/>
</dbReference>
<protein>
    <submittedName>
        <fullName evidence="5">Response regulator</fullName>
    </submittedName>
</protein>
<dbReference type="PANTHER" id="PTHR43228">
    <property type="entry name" value="TWO-COMPONENT RESPONSE REGULATOR"/>
    <property type="match status" value="1"/>
</dbReference>
<accession>A0ABV6HLI1</accession>
<dbReference type="Pfam" id="PF01627">
    <property type="entry name" value="Hpt"/>
    <property type="match status" value="1"/>
</dbReference>
<feature type="domain" description="Response regulatory" evidence="3">
    <location>
        <begin position="10"/>
        <end position="130"/>
    </location>
</feature>
<dbReference type="Pfam" id="PF00072">
    <property type="entry name" value="Response_reg"/>
    <property type="match status" value="1"/>
</dbReference>